<dbReference type="AlphaFoldDB" id="A0A835TA04"/>
<keyword evidence="2" id="KW-1185">Reference proteome</keyword>
<dbReference type="EMBL" id="JAEHOC010000008">
    <property type="protein sequence ID" value="KAG2439218.1"/>
    <property type="molecule type" value="Genomic_DNA"/>
</dbReference>
<accession>A0A835TA04</accession>
<sequence length="174" mass="18274">MATIQRCLASTSGRCPTVAAPPRATTRAVRPIVCAAAGAGVGVAVPAAERPRGILPQRAEAPASSSAEYAVIQTPAGQHLVEEGKWFVLSSGSIQASVDDGQLRFPCLSVKRADGEFVRGKEAAQYVVEAKLLDEQAFEVASGKTRSMALGKVMVTKIGLAEESRRLLEEALRA</sequence>
<evidence type="ECO:0000313" key="2">
    <source>
        <dbReference type="Proteomes" id="UP000650467"/>
    </source>
</evidence>
<dbReference type="OrthoDB" id="537259at2759"/>
<protein>
    <submittedName>
        <fullName evidence="1">Uncharacterized protein</fullName>
    </submittedName>
</protein>
<reference evidence="1" key="1">
    <citation type="journal article" date="2020" name="bioRxiv">
        <title>Comparative genomics of Chlamydomonas.</title>
        <authorList>
            <person name="Craig R.J."/>
            <person name="Hasan A.R."/>
            <person name="Ness R.W."/>
            <person name="Keightley P.D."/>
        </authorList>
    </citation>
    <scope>NUCLEOTIDE SEQUENCE</scope>
    <source>
        <strain evidence="1">SAG 7.73</strain>
    </source>
</reference>
<comment type="caution">
    <text evidence="1">The sequence shown here is derived from an EMBL/GenBank/DDBJ whole genome shotgun (WGS) entry which is preliminary data.</text>
</comment>
<proteinExistence type="predicted"/>
<evidence type="ECO:0000313" key="1">
    <source>
        <dbReference type="EMBL" id="KAG2439218.1"/>
    </source>
</evidence>
<name>A0A835TA04_CHLIN</name>
<organism evidence="1 2">
    <name type="scientific">Chlamydomonas incerta</name>
    <dbReference type="NCBI Taxonomy" id="51695"/>
    <lineage>
        <taxon>Eukaryota</taxon>
        <taxon>Viridiplantae</taxon>
        <taxon>Chlorophyta</taxon>
        <taxon>core chlorophytes</taxon>
        <taxon>Chlorophyceae</taxon>
        <taxon>CS clade</taxon>
        <taxon>Chlamydomonadales</taxon>
        <taxon>Chlamydomonadaceae</taxon>
        <taxon>Chlamydomonas</taxon>
    </lineage>
</organism>
<gene>
    <name evidence="1" type="ORF">HXX76_004580</name>
</gene>
<dbReference type="Proteomes" id="UP000650467">
    <property type="component" value="Unassembled WGS sequence"/>
</dbReference>